<dbReference type="Proteomes" id="UP000483820">
    <property type="component" value="Chromosome III"/>
</dbReference>
<dbReference type="PANTHER" id="PTHR10507:SF0">
    <property type="entry name" value="CELL DIVISION CONTROL PROTEIN 45 HOMOLOG"/>
    <property type="match status" value="1"/>
</dbReference>
<dbReference type="GeneID" id="9814524"/>
<evidence type="ECO:0000256" key="2">
    <source>
        <dbReference type="ARBA" id="ARBA00010727"/>
    </source>
</evidence>
<evidence type="ECO:0000256" key="1">
    <source>
        <dbReference type="ARBA" id="ARBA00004123"/>
    </source>
</evidence>
<dbReference type="GO" id="GO:0000727">
    <property type="term" value="P:double-strand break repair via break-induced replication"/>
    <property type="evidence" value="ECO:0007669"/>
    <property type="project" value="TreeGrafter"/>
</dbReference>
<proteinExistence type="inferred from homology"/>
<dbReference type="InterPro" id="IPR003874">
    <property type="entry name" value="CDC45"/>
</dbReference>
<dbReference type="GO" id="GO:0031261">
    <property type="term" value="C:DNA replication preinitiation complex"/>
    <property type="evidence" value="ECO:0007669"/>
    <property type="project" value="TreeGrafter"/>
</dbReference>
<dbReference type="GO" id="GO:0003697">
    <property type="term" value="F:single-stranded DNA binding"/>
    <property type="evidence" value="ECO:0007669"/>
    <property type="project" value="TreeGrafter"/>
</dbReference>
<keyword evidence="3" id="KW-0235">DNA replication</keyword>
<evidence type="ECO:0000313" key="7">
    <source>
        <dbReference type="Proteomes" id="UP000483820"/>
    </source>
</evidence>
<dbReference type="GO" id="GO:1902977">
    <property type="term" value="P:mitotic DNA replication preinitiation complex assembly"/>
    <property type="evidence" value="ECO:0007669"/>
    <property type="project" value="TreeGrafter"/>
</dbReference>
<sequence length="604" mass="70081">MEAATVKESEQDDGFPLMFKLQPDRFLKTQLHFELQMILEDNFRQDFYNKIKKDDKSLVLIVSVDSDALCTTMILTHLLKCDDIPFTILTVEKWSEVEKIFETKRELRCNYILINCGATRSLSRLQISPDSTAYVLDSHRPFHIENVYANEKVHLLVNNSEMSELQLPDVEKVIQEDSDDDEDNEENRGSYEQQMENIRRKAIKREEMQAWERQRQRTLWKYYESTWFSTPSCVTLLELAAEMNRVSAEIMWYTAVGLNSAMVDKLISIERYTQICVDRMRPFVHRFLPKNIINQGKVDDLLHITFGRELPLAIYSHWDLYNSMWHNEYFSIKTKNWTQKGDTNIRHLLTQLGVTLHETTQKFESLSTEQRIHVVDLLEKEMDSAFATFFATLGYSGKLSACDVARAVTVRLEMPRSETLMDRYRAGQAILRSSITGERQERTNLTHTISSNCQRTLQVSWKSVSAAINMSEIIANGPYYLFSCTTSIDEDMIDSRHFLYNTTGFMLRAFASMRKGRTSKPLIAMFPLTGESAGWLVVTGVMPIATIYEDSLLKTCIGRAFERVKKTNSSIRIIDDSFNPDIIRLKSEDRTRFIDLLRHAFEGD</sequence>
<keyword evidence="4" id="KW-0539">Nucleus</keyword>
<organism evidence="6 7">
    <name type="scientific">Caenorhabditis remanei</name>
    <name type="common">Caenorhabditis vulgaris</name>
    <dbReference type="NCBI Taxonomy" id="31234"/>
    <lineage>
        <taxon>Eukaryota</taxon>
        <taxon>Metazoa</taxon>
        <taxon>Ecdysozoa</taxon>
        <taxon>Nematoda</taxon>
        <taxon>Chromadorea</taxon>
        <taxon>Rhabditida</taxon>
        <taxon>Rhabditina</taxon>
        <taxon>Rhabditomorpha</taxon>
        <taxon>Rhabditoidea</taxon>
        <taxon>Rhabditidae</taxon>
        <taxon>Peloderinae</taxon>
        <taxon>Caenorhabditis</taxon>
    </lineage>
</organism>
<dbReference type="Pfam" id="PF02724">
    <property type="entry name" value="CDC45"/>
    <property type="match status" value="1"/>
</dbReference>
<dbReference type="EMBL" id="WUAV01000003">
    <property type="protein sequence ID" value="KAF1761477.1"/>
    <property type="molecule type" value="Genomic_DNA"/>
</dbReference>
<dbReference type="RefSeq" id="XP_053587087.1">
    <property type="nucleotide sequence ID" value="XM_053727510.1"/>
</dbReference>
<dbReference type="GO" id="GO:0006270">
    <property type="term" value="P:DNA replication initiation"/>
    <property type="evidence" value="ECO:0007669"/>
    <property type="project" value="InterPro"/>
</dbReference>
<evidence type="ECO:0000256" key="4">
    <source>
        <dbReference type="ARBA" id="ARBA00023242"/>
    </source>
</evidence>
<keyword evidence="5" id="KW-0131">Cell cycle</keyword>
<dbReference type="GO" id="GO:0003682">
    <property type="term" value="F:chromatin binding"/>
    <property type="evidence" value="ECO:0007669"/>
    <property type="project" value="TreeGrafter"/>
</dbReference>
<evidence type="ECO:0000313" key="6">
    <source>
        <dbReference type="EMBL" id="KAF1761477.1"/>
    </source>
</evidence>
<evidence type="ECO:0000256" key="5">
    <source>
        <dbReference type="ARBA" id="ARBA00023306"/>
    </source>
</evidence>
<dbReference type="GO" id="GO:0003688">
    <property type="term" value="F:DNA replication origin binding"/>
    <property type="evidence" value="ECO:0007669"/>
    <property type="project" value="TreeGrafter"/>
</dbReference>
<accession>A0A6A5H2Q1</accession>
<comment type="similarity">
    <text evidence="2">Belongs to the CDC45 family.</text>
</comment>
<gene>
    <name evidence="6" type="ORF">GCK72_009733</name>
</gene>
<name>A0A6A5H2Q1_CAERE</name>
<dbReference type="CTD" id="9814524"/>
<reference evidence="6 7" key="1">
    <citation type="submission" date="2019-12" db="EMBL/GenBank/DDBJ databases">
        <title>Chromosome-level assembly of the Caenorhabditis remanei genome.</title>
        <authorList>
            <person name="Teterina A.A."/>
            <person name="Willis J.H."/>
            <person name="Phillips P.C."/>
        </authorList>
    </citation>
    <scope>NUCLEOTIDE SEQUENCE [LARGE SCALE GENOMIC DNA]</scope>
    <source>
        <strain evidence="6 7">PX506</strain>
        <tissue evidence="6">Whole organism</tissue>
    </source>
</reference>
<dbReference type="PANTHER" id="PTHR10507">
    <property type="entry name" value="CDC45-RELATED PROTEIN"/>
    <property type="match status" value="1"/>
</dbReference>
<dbReference type="KEGG" id="crq:GCK72_009733"/>
<evidence type="ECO:0000256" key="3">
    <source>
        <dbReference type="ARBA" id="ARBA00022705"/>
    </source>
</evidence>
<protein>
    <submittedName>
        <fullName evidence="6">Uncharacterized protein</fullName>
    </submittedName>
</protein>
<dbReference type="AlphaFoldDB" id="A0A6A5H2Q1"/>
<comment type="caution">
    <text evidence="6">The sequence shown here is derived from an EMBL/GenBank/DDBJ whole genome shotgun (WGS) entry which is preliminary data.</text>
</comment>
<comment type="subcellular location">
    <subcellularLocation>
        <location evidence="1">Nucleus</location>
    </subcellularLocation>
</comment>